<dbReference type="InterPro" id="IPR036388">
    <property type="entry name" value="WH-like_DNA-bd_sf"/>
</dbReference>
<gene>
    <name evidence="5" type="ORF">NITHO_4320005</name>
</gene>
<accession>I4EJZ1</accession>
<dbReference type="SUPFAM" id="SSF54909">
    <property type="entry name" value="Dimeric alpha+beta barrel"/>
    <property type="match status" value="1"/>
</dbReference>
<dbReference type="PROSITE" id="PS50956">
    <property type="entry name" value="HTH_ASNC_2"/>
    <property type="match status" value="1"/>
</dbReference>
<dbReference type="Proteomes" id="UP000004221">
    <property type="component" value="Unassembled WGS sequence"/>
</dbReference>
<keyword evidence="1" id="KW-0805">Transcription regulation</keyword>
<sequence length="176" mass="20283">MNDDQSRRRGRQLQPDELDRQIIRMLRADGRRSNREIARRLDVPEATARYRVRRLIESGVLNITASVEPEHLGYAMTSVVSVQVEPERINDVAAEIAAMPEVMWAAIMAGAHDVLIMASFRDQDEMYRFITDRLARIPGTLRTETSVALRIVKRQHQWATDLTSWIETDLQLVEND</sequence>
<reference evidence="5 6" key="1">
    <citation type="journal article" date="2012" name="ISME J.">
        <title>Nitrification expanded: discovery, physiology and genomics of a nitrite-oxidizing bacterium from the phylum Chloroflexi.</title>
        <authorList>
            <person name="Sorokin D.Y."/>
            <person name="Lucker S."/>
            <person name="Vejmelkova D."/>
            <person name="Kostrikina N.A."/>
            <person name="Kleerebezem R."/>
            <person name="Rijpstra W.I."/>
            <person name="Damste J.S."/>
            <person name="Le Paslier D."/>
            <person name="Muyzer G."/>
            <person name="Wagner M."/>
            <person name="van Loosdrecht M.C."/>
            <person name="Daims H."/>
        </authorList>
    </citation>
    <scope>NUCLEOTIDE SEQUENCE [LARGE SCALE GENOMIC DNA]</scope>
    <source>
        <strain evidence="6">none</strain>
    </source>
</reference>
<organism evidence="5 6">
    <name type="scientific">Nitrolancea hollandica Lb</name>
    <dbReference type="NCBI Taxonomy" id="1129897"/>
    <lineage>
        <taxon>Bacteria</taxon>
        <taxon>Pseudomonadati</taxon>
        <taxon>Thermomicrobiota</taxon>
        <taxon>Thermomicrobia</taxon>
        <taxon>Sphaerobacterales</taxon>
        <taxon>Sphaerobacterineae</taxon>
        <taxon>Sphaerobacteraceae</taxon>
        <taxon>Nitrolancea</taxon>
    </lineage>
</organism>
<dbReference type="GO" id="GO:0006355">
    <property type="term" value="P:regulation of DNA-templated transcription"/>
    <property type="evidence" value="ECO:0007669"/>
    <property type="project" value="UniProtKB-ARBA"/>
</dbReference>
<dbReference type="GO" id="GO:0043565">
    <property type="term" value="F:sequence-specific DNA binding"/>
    <property type="evidence" value="ECO:0007669"/>
    <property type="project" value="InterPro"/>
</dbReference>
<feature type="domain" description="HTH asnC-type" evidence="4">
    <location>
        <begin position="15"/>
        <end position="75"/>
    </location>
</feature>
<dbReference type="Gene3D" id="3.30.70.920">
    <property type="match status" value="1"/>
</dbReference>
<dbReference type="GO" id="GO:0043200">
    <property type="term" value="P:response to amino acid"/>
    <property type="evidence" value="ECO:0007669"/>
    <property type="project" value="TreeGrafter"/>
</dbReference>
<evidence type="ECO:0000256" key="2">
    <source>
        <dbReference type="ARBA" id="ARBA00023125"/>
    </source>
</evidence>
<keyword evidence="6" id="KW-1185">Reference proteome</keyword>
<evidence type="ECO:0000313" key="5">
    <source>
        <dbReference type="EMBL" id="CCF85003.1"/>
    </source>
</evidence>
<comment type="caution">
    <text evidence="5">The sequence shown here is derived from an EMBL/GenBank/DDBJ whole genome shotgun (WGS) entry which is preliminary data.</text>
</comment>
<dbReference type="EMBL" id="CAGS01000371">
    <property type="protein sequence ID" value="CCF85003.1"/>
    <property type="molecule type" value="Genomic_DNA"/>
</dbReference>
<dbReference type="InterPro" id="IPR036390">
    <property type="entry name" value="WH_DNA-bd_sf"/>
</dbReference>
<dbReference type="CDD" id="cd00090">
    <property type="entry name" value="HTH_ARSR"/>
    <property type="match status" value="1"/>
</dbReference>
<dbReference type="InterPro" id="IPR000485">
    <property type="entry name" value="AsnC-type_HTH_dom"/>
</dbReference>
<dbReference type="InterPro" id="IPR011991">
    <property type="entry name" value="ArsR-like_HTH"/>
</dbReference>
<dbReference type="InterPro" id="IPR019887">
    <property type="entry name" value="Tscrpt_reg_AsnC/Lrp_C"/>
</dbReference>
<proteinExistence type="predicted"/>
<evidence type="ECO:0000259" key="4">
    <source>
        <dbReference type="PROSITE" id="PS50956"/>
    </source>
</evidence>
<dbReference type="InterPro" id="IPR019888">
    <property type="entry name" value="Tscrpt_reg_AsnC-like"/>
</dbReference>
<dbReference type="Gene3D" id="1.10.10.10">
    <property type="entry name" value="Winged helix-like DNA-binding domain superfamily/Winged helix DNA-binding domain"/>
    <property type="match status" value="1"/>
</dbReference>
<evidence type="ECO:0000313" key="6">
    <source>
        <dbReference type="Proteomes" id="UP000004221"/>
    </source>
</evidence>
<protein>
    <recommendedName>
        <fullName evidence="4">HTH asnC-type domain-containing protein</fullName>
    </recommendedName>
</protein>
<dbReference type="OrthoDB" id="529868at2"/>
<dbReference type="GO" id="GO:0005829">
    <property type="term" value="C:cytosol"/>
    <property type="evidence" value="ECO:0007669"/>
    <property type="project" value="TreeGrafter"/>
</dbReference>
<dbReference type="PRINTS" id="PR00033">
    <property type="entry name" value="HTHASNC"/>
</dbReference>
<dbReference type="SUPFAM" id="SSF46785">
    <property type="entry name" value="Winged helix' DNA-binding domain"/>
    <property type="match status" value="1"/>
</dbReference>
<dbReference type="Pfam" id="PF13412">
    <property type="entry name" value="HTH_24"/>
    <property type="match status" value="1"/>
</dbReference>
<dbReference type="SMART" id="SM00344">
    <property type="entry name" value="HTH_ASNC"/>
    <property type="match status" value="1"/>
</dbReference>
<dbReference type="InterPro" id="IPR011008">
    <property type="entry name" value="Dimeric_a/b-barrel"/>
</dbReference>
<evidence type="ECO:0000256" key="1">
    <source>
        <dbReference type="ARBA" id="ARBA00023015"/>
    </source>
</evidence>
<name>I4EJZ1_9BACT</name>
<keyword evidence="3" id="KW-0804">Transcription</keyword>
<dbReference type="PANTHER" id="PTHR30154:SF34">
    <property type="entry name" value="TRANSCRIPTIONAL REGULATOR AZLB"/>
    <property type="match status" value="1"/>
</dbReference>
<dbReference type="PANTHER" id="PTHR30154">
    <property type="entry name" value="LEUCINE-RESPONSIVE REGULATORY PROTEIN"/>
    <property type="match status" value="1"/>
</dbReference>
<evidence type="ECO:0000256" key="3">
    <source>
        <dbReference type="ARBA" id="ARBA00023163"/>
    </source>
</evidence>
<dbReference type="AlphaFoldDB" id="I4EJZ1"/>
<dbReference type="Pfam" id="PF01037">
    <property type="entry name" value="AsnC_trans_reg"/>
    <property type="match status" value="1"/>
</dbReference>
<keyword evidence="2" id="KW-0238">DNA-binding</keyword>